<gene>
    <name evidence="1" type="ORF">MNBD_CHLOROFLEXI01-1683</name>
</gene>
<accession>A0A3B0VKW9</accession>
<evidence type="ECO:0000313" key="1">
    <source>
        <dbReference type="EMBL" id="VAW40873.1"/>
    </source>
</evidence>
<proteinExistence type="predicted"/>
<dbReference type="AlphaFoldDB" id="A0A3B0VKW9"/>
<protein>
    <submittedName>
        <fullName evidence="1">Uncharacterized protein</fullName>
    </submittedName>
</protein>
<sequence>MTEQPDSNHIHKLLKNFPQQKFVGMSGLALLCGATVFALSGDPNAALLGGVGANVLAATLQQHFEKVRDLPTIDENERLARFAQSLAPDIQRNGKLRKEVGDFLQTHRTIEIAAAIIKENPVQGWLLTETYSEVLNE</sequence>
<name>A0A3B0VKW9_9ZZZZ</name>
<organism evidence="1">
    <name type="scientific">hydrothermal vent metagenome</name>
    <dbReference type="NCBI Taxonomy" id="652676"/>
    <lineage>
        <taxon>unclassified sequences</taxon>
        <taxon>metagenomes</taxon>
        <taxon>ecological metagenomes</taxon>
    </lineage>
</organism>
<dbReference type="EMBL" id="UOEU01000815">
    <property type="protein sequence ID" value="VAW40873.1"/>
    <property type="molecule type" value="Genomic_DNA"/>
</dbReference>
<reference evidence="1" key="1">
    <citation type="submission" date="2018-06" db="EMBL/GenBank/DDBJ databases">
        <authorList>
            <person name="Zhirakovskaya E."/>
        </authorList>
    </citation>
    <scope>NUCLEOTIDE SEQUENCE</scope>
</reference>